<evidence type="ECO:0000259" key="6">
    <source>
        <dbReference type="Pfam" id="PF00465"/>
    </source>
</evidence>
<evidence type="ECO:0000256" key="5">
    <source>
        <dbReference type="SAM" id="MobiDB-lite"/>
    </source>
</evidence>
<comment type="similarity">
    <text evidence="2">Belongs to the iron-containing alcohol dehydrogenase family.</text>
</comment>
<dbReference type="SUPFAM" id="SSF56796">
    <property type="entry name" value="Dehydroquinate synthase-like"/>
    <property type="match status" value="1"/>
</dbReference>
<gene>
    <name evidence="8" type="ORF">KAM343_26690</name>
</gene>
<dbReference type="PANTHER" id="PTHR11496">
    <property type="entry name" value="ALCOHOL DEHYDROGENASE"/>
    <property type="match status" value="1"/>
</dbReference>
<reference evidence="8" key="1">
    <citation type="submission" date="2021-07" db="EMBL/GenBank/DDBJ databases">
        <title>Draft genome sequence of carbapenem-resistant Aeromonas spp. in Japan.</title>
        <authorList>
            <person name="Maehana S."/>
            <person name="Suzuki M."/>
            <person name="Kitasato H."/>
        </authorList>
    </citation>
    <scope>NUCLEOTIDE SEQUENCE</scope>
    <source>
        <strain evidence="8">KAM343</strain>
    </source>
</reference>
<dbReference type="GO" id="GO:0046872">
    <property type="term" value="F:metal ion binding"/>
    <property type="evidence" value="ECO:0007669"/>
    <property type="project" value="InterPro"/>
</dbReference>
<evidence type="ECO:0000313" key="8">
    <source>
        <dbReference type="EMBL" id="GJA41873.1"/>
    </source>
</evidence>
<dbReference type="PROSITE" id="PS00060">
    <property type="entry name" value="ADH_IRON_2"/>
    <property type="match status" value="1"/>
</dbReference>
<feature type="region of interest" description="Disordered" evidence="5">
    <location>
        <begin position="389"/>
        <end position="409"/>
    </location>
</feature>
<dbReference type="Pfam" id="PF00465">
    <property type="entry name" value="Fe-ADH"/>
    <property type="match status" value="1"/>
</dbReference>
<dbReference type="InterPro" id="IPR001670">
    <property type="entry name" value="ADH_Fe/GldA"/>
</dbReference>
<dbReference type="AlphaFoldDB" id="A0AAV4YL46"/>
<dbReference type="FunFam" id="3.40.50.1970:FF:000003">
    <property type="entry name" value="Alcohol dehydrogenase, iron-containing"/>
    <property type="match status" value="1"/>
</dbReference>
<dbReference type="CDD" id="cd14865">
    <property type="entry name" value="Fe-ADH-like"/>
    <property type="match status" value="1"/>
</dbReference>
<comment type="caution">
    <text evidence="8">The sequence shown here is derived from an EMBL/GenBank/DDBJ whole genome shotgun (WGS) entry which is preliminary data.</text>
</comment>
<keyword evidence="4" id="KW-0520">NAD</keyword>
<evidence type="ECO:0000256" key="2">
    <source>
        <dbReference type="ARBA" id="ARBA00007358"/>
    </source>
</evidence>
<dbReference type="Pfam" id="PF25137">
    <property type="entry name" value="ADH_Fe_C"/>
    <property type="match status" value="1"/>
</dbReference>
<dbReference type="Proteomes" id="UP000886939">
    <property type="component" value="Unassembled WGS sequence"/>
</dbReference>
<evidence type="ECO:0000256" key="4">
    <source>
        <dbReference type="ARBA" id="ARBA00023027"/>
    </source>
</evidence>
<dbReference type="EMBL" id="BPNI01000054">
    <property type="protein sequence ID" value="GJA41873.1"/>
    <property type="molecule type" value="Genomic_DNA"/>
</dbReference>
<evidence type="ECO:0000256" key="1">
    <source>
        <dbReference type="ARBA" id="ARBA00001962"/>
    </source>
</evidence>
<dbReference type="PANTHER" id="PTHR11496:SF102">
    <property type="entry name" value="ALCOHOL DEHYDROGENASE 4"/>
    <property type="match status" value="1"/>
</dbReference>
<dbReference type="Gene3D" id="1.20.1090.10">
    <property type="entry name" value="Dehydroquinate synthase-like - alpha domain"/>
    <property type="match status" value="1"/>
</dbReference>
<evidence type="ECO:0000256" key="3">
    <source>
        <dbReference type="ARBA" id="ARBA00023002"/>
    </source>
</evidence>
<accession>A0AAV4YL46</accession>
<dbReference type="PROSITE" id="PS00913">
    <property type="entry name" value="ADH_IRON_1"/>
    <property type="match status" value="1"/>
</dbReference>
<evidence type="ECO:0000259" key="7">
    <source>
        <dbReference type="Pfam" id="PF25137"/>
    </source>
</evidence>
<dbReference type="InterPro" id="IPR018211">
    <property type="entry name" value="ADH_Fe_CS"/>
</dbReference>
<dbReference type="InterPro" id="IPR056798">
    <property type="entry name" value="ADH_Fe_C"/>
</dbReference>
<dbReference type="GO" id="GO:0004022">
    <property type="term" value="F:alcohol dehydrogenase (NAD+) activity"/>
    <property type="evidence" value="ECO:0007669"/>
    <property type="project" value="TreeGrafter"/>
</dbReference>
<keyword evidence="3" id="KW-0560">Oxidoreductase</keyword>
<sequence length="409" mass="42869">MSRYYDFFCPVKLMAGEQALEQLPDALRGLGAGRPLLLTDKGVSGSGLATLLADVMAEGALPVAAIWDEIPADSSTAVVERIARHYRELGCDSLLALGGGSVIDTAKAVNILATLGGERLLDYAGADCLTRPLNPLAVVPTTAGTGSEVTLVAVIKDEGSGRKVPFTSPFLLPRLAVLDPRFTLGLPLPITAATAMDAMTHAIEAFIGNGKNPVSDALALMAVEKIATALPRVLAHPTDKGLRLQLAEGSTLAGMAFSNSMVGLVHALGHSLGARCHLPHGLCMNLFLPTVLDYNRPGIDPELARLLLPLVGPERFAATPAEGRPQATIEALQALRDTLWQTVKLPRTLREAGLTDKTLLPGISPSTTAPCSTTARMRTGTSCWPCWSGPGSSGPLARQTSGVKTPVER</sequence>
<feature type="domain" description="Fe-containing alcohol dehydrogenase-like C-terminal" evidence="7">
    <location>
        <begin position="191"/>
        <end position="357"/>
    </location>
</feature>
<dbReference type="InterPro" id="IPR039697">
    <property type="entry name" value="Alcohol_dehydrogenase_Fe"/>
</dbReference>
<name>A0AAV4YL46_AERCA</name>
<evidence type="ECO:0000313" key="9">
    <source>
        <dbReference type="Proteomes" id="UP000886939"/>
    </source>
</evidence>
<feature type="domain" description="Alcohol dehydrogenase iron-type/glycerol dehydrogenase GldA" evidence="6">
    <location>
        <begin position="10"/>
        <end position="180"/>
    </location>
</feature>
<protein>
    <submittedName>
        <fullName evidence="8">Alcohol dehydrogenase EutG</fullName>
    </submittedName>
</protein>
<comment type="cofactor">
    <cofactor evidence="1">
        <name>Fe cation</name>
        <dbReference type="ChEBI" id="CHEBI:24875"/>
    </cofactor>
</comment>
<proteinExistence type="inferred from homology"/>
<organism evidence="8 9">
    <name type="scientific">Aeromonas caviae</name>
    <name type="common">Aeromonas punctata</name>
    <dbReference type="NCBI Taxonomy" id="648"/>
    <lineage>
        <taxon>Bacteria</taxon>
        <taxon>Pseudomonadati</taxon>
        <taxon>Pseudomonadota</taxon>
        <taxon>Gammaproteobacteria</taxon>
        <taxon>Aeromonadales</taxon>
        <taxon>Aeromonadaceae</taxon>
        <taxon>Aeromonas</taxon>
    </lineage>
</organism>
<dbReference type="Gene3D" id="3.40.50.1970">
    <property type="match status" value="1"/>
</dbReference>